<dbReference type="EMBL" id="LR134117">
    <property type="protein sequence ID" value="VDZ65112.1"/>
    <property type="molecule type" value="Genomic_DNA"/>
</dbReference>
<organism evidence="1 2">
    <name type="scientific">Serratia odorifera</name>
    <dbReference type="NCBI Taxonomy" id="618"/>
    <lineage>
        <taxon>Bacteria</taxon>
        <taxon>Pseudomonadati</taxon>
        <taxon>Pseudomonadota</taxon>
        <taxon>Gammaproteobacteria</taxon>
        <taxon>Enterobacterales</taxon>
        <taxon>Yersiniaceae</taxon>
        <taxon>Serratia</taxon>
    </lineage>
</organism>
<dbReference type="Proteomes" id="UP000281391">
    <property type="component" value="Chromosome"/>
</dbReference>
<accession>A0A3S4FVX3</accession>
<protein>
    <submittedName>
        <fullName evidence="1">Uncharacterized protein</fullName>
    </submittedName>
</protein>
<name>A0A3S4FVX3_SEROD</name>
<dbReference type="AlphaFoldDB" id="A0A3S4FVX3"/>
<evidence type="ECO:0000313" key="1">
    <source>
        <dbReference type="EMBL" id="VDZ65112.1"/>
    </source>
</evidence>
<evidence type="ECO:0000313" key="2">
    <source>
        <dbReference type="Proteomes" id="UP000281391"/>
    </source>
</evidence>
<sequence>MQKRSSRRKNVLFLNLMTAGNSAQPFGVEHAFFIGALVSVRTEVVALRLDQVRRQHRRTVAVIVGDGSGEGWRRDTVLYRIGNHITQRLLVFVGDLLEVRRQQQVGDVGIFCVGIGDLLQELRTNDAAGAEDLGDFAVVQIPVIFFGRRFQL</sequence>
<proteinExistence type="predicted"/>
<gene>
    <name evidence="1" type="ORF">NCTC11214_05309</name>
</gene>
<reference evidence="1 2" key="1">
    <citation type="submission" date="2018-12" db="EMBL/GenBank/DDBJ databases">
        <authorList>
            <consortium name="Pathogen Informatics"/>
        </authorList>
    </citation>
    <scope>NUCLEOTIDE SEQUENCE [LARGE SCALE GENOMIC DNA]</scope>
    <source>
        <strain evidence="1 2">NCTC11214</strain>
    </source>
</reference>
<dbReference type="KEGG" id="sof:NCTC11214_05309"/>